<protein>
    <submittedName>
        <fullName evidence="2">Uncharacterized protein</fullName>
    </submittedName>
</protein>
<organism evidence="2 3">
    <name type="scientific">Tribonema minus</name>
    <dbReference type="NCBI Taxonomy" id="303371"/>
    <lineage>
        <taxon>Eukaryota</taxon>
        <taxon>Sar</taxon>
        <taxon>Stramenopiles</taxon>
        <taxon>Ochrophyta</taxon>
        <taxon>PX clade</taxon>
        <taxon>Xanthophyceae</taxon>
        <taxon>Tribonematales</taxon>
        <taxon>Tribonemataceae</taxon>
        <taxon>Tribonema</taxon>
    </lineage>
</organism>
<dbReference type="AlphaFoldDB" id="A0A836CBT4"/>
<sequence>MANTPCADARTLVEIVWSLPGKPARAFRRTSATTVCRVLGGDVSLVDEIEWWCRALQATEVGRTAQDFLIGDGSVKVSRELPAELQLATPEQRTLFVASWIHERRLALIDREKTQQLALIKNGFDLLGSFGVADARDRIAFGDLVRRVVQPPAHDDGALIVARPMSEDDPSVATPLAQVAHRGPEISMHSVAAEMGVRIKAGTVFDREEGEGFVHHQICAENTYWKRDQDLMEEAIRTVTMLNRCDTTSADCRLCQCRAGRPGTPLPPLLLLQQLLLLDTTSMQHRPNICHDDTLCLRRTWRKTSGDDVVKNSSTYKAGLNEVIERAKQMARGATGREERAWAGRVKERVIAFDELSICNQRNLKASGRLEQTAASSSWTLAERAEAASYVLHFLRVWRSWLLRAERLTLKANFISRECYEDITISVHNVILIIRFFRDFTPGLPCALTQDGSDCCEKVFSELCGSGASSTMQRIYTHYDALRAVPKYWHVEEQMCSPDALLKKRRHEKLCDVWHKDVMPGDDIRADGPPAAADLSVYPSDAELTLQWTLGQQRAMRFAWNVGIRPPSLEHLLSPPPDFPTALPSAFAEADQWYIEPWAEEETALLHMRTADHDDQGHEAPMDTIPADPHRVEGHAPPWRSESDTDDDDGDEADHQHTLSAKALTGCQPSDVDLHDDPGMATHTFSVIEDDFGVAQEVIIGGASRDSDNARSELRAIVDTLITENISDAPSEGGPAMVTIKNDGGGGSAGSSTKICPHVMVPERGLVSIQQLVSELNHVKPGAKLSKDRLTRVTQGSSEAPSQRTVFQALELERRMLGLQGDFAMIFENGSEMRTSQQPYHFWLGKVQRLIKLAGRRRFDYREPVDLDSYEGKIVVVAHWYKAAQADASGPDVDSVYVLNEPDHQCYDIAHVLAPITLTSSLRAVQGADGTESFEYVLSKIDRYALDAAIAEIAKSEGLLGSTSGTSAKRKRSQTMADDGRETRTITSTRGRMITAVQYNA</sequence>
<dbReference type="EMBL" id="JAFCMP010000479">
    <property type="protein sequence ID" value="KAG5179318.1"/>
    <property type="molecule type" value="Genomic_DNA"/>
</dbReference>
<evidence type="ECO:0000256" key="1">
    <source>
        <dbReference type="SAM" id="MobiDB-lite"/>
    </source>
</evidence>
<gene>
    <name evidence="2" type="ORF">JKP88DRAFT_327157</name>
</gene>
<name>A0A836CBT4_9STRA</name>
<evidence type="ECO:0000313" key="3">
    <source>
        <dbReference type="Proteomes" id="UP000664859"/>
    </source>
</evidence>
<dbReference type="Proteomes" id="UP000664859">
    <property type="component" value="Unassembled WGS sequence"/>
</dbReference>
<keyword evidence="3" id="KW-1185">Reference proteome</keyword>
<evidence type="ECO:0000313" key="2">
    <source>
        <dbReference type="EMBL" id="KAG5179318.1"/>
    </source>
</evidence>
<feature type="region of interest" description="Disordered" evidence="1">
    <location>
        <begin position="614"/>
        <end position="655"/>
    </location>
</feature>
<feature type="region of interest" description="Disordered" evidence="1">
    <location>
        <begin position="962"/>
        <end position="984"/>
    </location>
</feature>
<proteinExistence type="predicted"/>
<reference evidence="2" key="1">
    <citation type="submission" date="2021-02" db="EMBL/GenBank/DDBJ databases">
        <title>First Annotated Genome of the Yellow-green Alga Tribonema minus.</title>
        <authorList>
            <person name="Mahan K.M."/>
        </authorList>
    </citation>
    <scope>NUCLEOTIDE SEQUENCE</scope>
    <source>
        <strain evidence="2">UTEX B ZZ1240</strain>
    </source>
</reference>
<accession>A0A836CBT4</accession>
<comment type="caution">
    <text evidence="2">The sequence shown here is derived from an EMBL/GenBank/DDBJ whole genome shotgun (WGS) entry which is preliminary data.</text>
</comment>